<evidence type="ECO:0000256" key="12">
    <source>
        <dbReference type="SAM" id="SignalP"/>
    </source>
</evidence>
<evidence type="ECO:0000256" key="5">
    <source>
        <dbReference type="ARBA" id="ARBA00022729"/>
    </source>
</evidence>
<protein>
    <submittedName>
        <fullName evidence="15">TonB-dependent receptor</fullName>
    </submittedName>
</protein>
<dbReference type="Gene3D" id="2.170.130.10">
    <property type="entry name" value="TonB-dependent receptor, plug domain"/>
    <property type="match status" value="1"/>
</dbReference>
<feature type="domain" description="TonB-dependent receptor plug" evidence="14">
    <location>
        <begin position="58"/>
        <end position="167"/>
    </location>
</feature>
<evidence type="ECO:0000256" key="4">
    <source>
        <dbReference type="ARBA" id="ARBA00022692"/>
    </source>
</evidence>
<keyword evidence="7 9" id="KW-0472">Membrane</keyword>
<dbReference type="Pfam" id="PF07715">
    <property type="entry name" value="Plug"/>
    <property type="match status" value="1"/>
</dbReference>
<dbReference type="PANTHER" id="PTHR47234">
    <property type="match status" value="1"/>
</dbReference>
<evidence type="ECO:0000256" key="6">
    <source>
        <dbReference type="ARBA" id="ARBA00023077"/>
    </source>
</evidence>
<reference evidence="15 16" key="1">
    <citation type="submission" date="2019-12" db="EMBL/GenBank/DDBJ databases">
        <title>Genomic-based taxomic classification of the family Erythrobacteraceae.</title>
        <authorList>
            <person name="Xu L."/>
        </authorList>
    </citation>
    <scope>NUCLEOTIDE SEQUENCE [LARGE SCALE GENOMIC DNA]</scope>
    <source>
        <strain evidence="15 16">M0322</strain>
    </source>
</reference>
<keyword evidence="4 9" id="KW-0812">Transmembrane</keyword>
<keyword evidence="3 9" id="KW-1134">Transmembrane beta strand</keyword>
<dbReference type="PANTHER" id="PTHR47234:SF2">
    <property type="entry name" value="TONB-DEPENDENT RECEPTOR"/>
    <property type="match status" value="1"/>
</dbReference>
<dbReference type="Proteomes" id="UP000466966">
    <property type="component" value="Unassembled WGS sequence"/>
</dbReference>
<keyword evidence="2 9" id="KW-0813">Transport</keyword>
<evidence type="ECO:0000313" key="16">
    <source>
        <dbReference type="Proteomes" id="UP000466966"/>
    </source>
</evidence>
<evidence type="ECO:0000259" key="13">
    <source>
        <dbReference type="Pfam" id="PF00593"/>
    </source>
</evidence>
<comment type="subcellular location">
    <subcellularLocation>
        <location evidence="1 9">Cell outer membrane</location>
        <topology evidence="1 9">Multi-pass membrane protein</topology>
    </subcellularLocation>
</comment>
<keyword evidence="15" id="KW-0675">Receptor</keyword>
<dbReference type="PROSITE" id="PS00430">
    <property type="entry name" value="TONB_DEPENDENT_REC_1"/>
    <property type="match status" value="1"/>
</dbReference>
<dbReference type="EMBL" id="WTYV01000009">
    <property type="protein sequence ID" value="MXO73322.1"/>
    <property type="molecule type" value="Genomic_DNA"/>
</dbReference>
<dbReference type="InterPro" id="IPR039426">
    <property type="entry name" value="TonB-dep_rcpt-like"/>
</dbReference>
<dbReference type="InterPro" id="IPR012910">
    <property type="entry name" value="Plug_dom"/>
</dbReference>
<dbReference type="Gene3D" id="2.40.170.20">
    <property type="entry name" value="TonB-dependent receptor, beta-barrel domain"/>
    <property type="match status" value="1"/>
</dbReference>
<proteinExistence type="inferred from homology"/>
<evidence type="ECO:0000256" key="2">
    <source>
        <dbReference type="ARBA" id="ARBA00022448"/>
    </source>
</evidence>
<gene>
    <name evidence="15" type="ORF">GRI99_16990</name>
</gene>
<evidence type="ECO:0000313" key="15">
    <source>
        <dbReference type="EMBL" id="MXO73322.1"/>
    </source>
</evidence>
<feature type="domain" description="TonB-dependent receptor-like beta-barrel" evidence="13">
    <location>
        <begin position="410"/>
        <end position="968"/>
    </location>
</feature>
<feature type="signal peptide" evidence="12">
    <location>
        <begin position="1"/>
        <end position="29"/>
    </location>
</feature>
<organism evidence="15 16">
    <name type="scientific">Alteraurantiacibacter buctensis</name>
    <dbReference type="NCBI Taxonomy" id="1503981"/>
    <lineage>
        <taxon>Bacteria</taxon>
        <taxon>Pseudomonadati</taxon>
        <taxon>Pseudomonadota</taxon>
        <taxon>Alphaproteobacteria</taxon>
        <taxon>Sphingomonadales</taxon>
        <taxon>Erythrobacteraceae</taxon>
        <taxon>Alteraurantiacibacter</taxon>
    </lineage>
</organism>
<evidence type="ECO:0000256" key="7">
    <source>
        <dbReference type="ARBA" id="ARBA00023136"/>
    </source>
</evidence>
<evidence type="ECO:0000256" key="9">
    <source>
        <dbReference type="PROSITE-ProRule" id="PRU01360"/>
    </source>
</evidence>
<evidence type="ECO:0000256" key="1">
    <source>
        <dbReference type="ARBA" id="ARBA00004571"/>
    </source>
</evidence>
<dbReference type="PROSITE" id="PS52016">
    <property type="entry name" value="TONB_DEPENDENT_REC_3"/>
    <property type="match status" value="1"/>
</dbReference>
<keyword evidence="8 9" id="KW-0998">Cell outer membrane</keyword>
<evidence type="ECO:0000256" key="10">
    <source>
        <dbReference type="PROSITE-ProRule" id="PRU10143"/>
    </source>
</evidence>
<dbReference type="SUPFAM" id="SSF56935">
    <property type="entry name" value="Porins"/>
    <property type="match status" value="1"/>
</dbReference>
<name>A0A844Z1D4_9SPHN</name>
<feature type="chain" id="PRO_5032909329" evidence="12">
    <location>
        <begin position="30"/>
        <end position="1003"/>
    </location>
</feature>
<sequence length="1003" mass="105843">MVSSFSRLLVSSSLAACATALLLPSAALAQAGAESASADDDDTIVVTGSLIRRPNNTSVSPIITVGPEALDQAGTINLNDALNQLPSFTTSGNAATGGQGTGGRATINLRGLGSNRNLVLLDGRRLPLSDISGNVDINIIPESIIGGVDVITGGASAVYGSDAMSGVVNFRTLRGFEGVVLDGQYGISEMGDAERYNTSLAIGSAFADGRGSVLAAFSYTHQDSLQGSERDFFFDKVPSSFIGTGTFIPSATNSPSLAVIQQVFAGYGTPLNLPGSITQGSQVGNLGFNNNGTLFTQNNIAAGGAVVQPGAVNYQGPNGTNGYGVFGNQVRMPVGQQIQILNSLERKTAFVNGEYELAPSITAYGQFLYVDLTVNTESGGSLTQFPTLTSVPVTNPFITPDLARVLASRPNPTANFTWNGRYVGVPDKNWDENYVVQQYVLGFRGDITDGWTYDVFGAYDQSRHTQVMHQAVLKSQVQRLLNAADGGRSLCSGGFNPFGDSNARSLSAACVDFITKDAISIEDLTQTQFQAQVNGNLFDLGAGPAQIALLGSYRRNTYAFAPDQDLTADSGFAPGANIEGVVNTLPLGRTAIAVKEFAAQVDIPLIANSPFAEELAIGAAGRVSDYSTVGSVHSYEFDARWRPVEDLLIRGSYQRAVRAPNIAELFSPPQGAQLVIGTPPGALGDPCDVRSTARTGANGTQVANLCVAQGVPQAGIGSYQFPTTATGQVNTGNALLTPERANTFNVGAVFNSPASDGVFGDFSLSVDYYNISIQNVISPIPGLTVLSKCYNLDGSNPSYSTTNEFCQLVRRDANGQLLNVSTPFQNLGALKTDGVEVQVRWSVPAPFLADSGRVYVDSAIGWLNSFKVQLLPGAPFLDYTGISNGGAGPNSVPPRATPEWKALSTFGYRTDDFNVGLRWRFQGAIDDVSSVLTPNNVQVGVSSYHLFDLFANYTFENGLELRAGVTNLFDRGLPFVASSQNSTDAALYDLVGRSFFLGATFEF</sequence>
<evidence type="ECO:0000256" key="11">
    <source>
        <dbReference type="RuleBase" id="RU003357"/>
    </source>
</evidence>
<dbReference type="Pfam" id="PF00593">
    <property type="entry name" value="TonB_dep_Rec_b-barrel"/>
    <property type="match status" value="1"/>
</dbReference>
<feature type="short sequence motif" description="TonB box" evidence="10">
    <location>
        <begin position="43"/>
        <end position="49"/>
    </location>
</feature>
<evidence type="ECO:0000256" key="8">
    <source>
        <dbReference type="ARBA" id="ARBA00023237"/>
    </source>
</evidence>
<dbReference type="InterPro" id="IPR036942">
    <property type="entry name" value="Beta-barrel_TonB_sf"/>
</dbReference>
<keyword evidence="5 12" id="KW-0732">Signal</keyword>
<keyword evidence="6 10" id="KW-0798">TonB box</keyword>
<accession>A0A844Z1D4</accession>
<dbReference type="OrthoDB" id="7614575at2"/>
<dbReference type="InterPro" id="IPR010916">
    <property type="entry name" value="TonB_box_CS"/>
</dbReference>
<dbReference type="InterPro" id="IPR037066">
    <property type="entry name" value="Plug_dom_sf"/>
</dbReference>
<dbReference type="AlphaFoldDB" id="A0A844Z1D4"/>
<dbReference type="InterPro" id="IPR000531">
    <property type="entry name" value="Beta-barrel_TonB"/>
</dbReference>
<dbReference type="GO" id="GO:0009279">
    <property type="term" value="C:cell outer membrane"/>
    <property type="evidence" value="ECO:0007669"/>
    <property type="project" value="UniProtKB-SubCell"/>
</dbReference>
<evidence type="ECO:0000259" key="14">
    <source>
        <dbReference type="Pfam" id="PF07715"/>
    </source>
</evidence>
<comment type="caution">
    <text evidence="15">The sequence shown here is derived from an EMBL/GenBank/DDBJ whole genome shotgun (WGS) entry which is preliminary data.</text>
</comment>
<comment type="similarity">
    <text evidence="9 11">Belongs to the TonB-dependent receptor family.</text>
</comment>
<evidence type="ECO:0000256" key="3">
    <source>
        <dbReference type="ARBA" id="ARBA00022452"/>
    </source>
</evidence>
<keyword evidence="16" id="KW-1185">Reference proteome</keyword>